<dbReference type="AlphaFoldDB" id="A0A8R2M5U3"/>
<keyword evidence="2" id="KW-0732">Signal</keyword>
<evidence type="ECO:0000313" key="3">
    <source>
        <dbReference type="EnsemblMetazoa" id="XP_037875356.1"/>
    </source>
</evidence>
<accession>A0A8R2M5U3</accession>
<feature type="chain" id="PRO_5035793766" description="Cuticle protein" evidence="2">
    <location>
        <begin position="16"/>
        <end position="381"/>
    </location>
</feature>
<reference evidence="4" key="1">
    <citation type="journal article" date="2008" name="Insect Biochem. Mol. Biol.">
        <title>The genome of a lepidopteran model insect, the silkworm Bombyx mori.</title>
        <authorList>
            <consortium name="International Silkworm Genome Consortium"/>
        </authorList>
    </citation>
    <scope>NUCLEOTIDE SEQUENCE [LARGE SCALE GENOMIC DNA]</scope>
    <source>
        <strain evidence="4">p50T</strain>
    </source>
</reference>
<reference evidence="3" key="2">
    <citation type="submission" date="2022-06" db="UniProtKB">
        <authorList>
            <consortium name="EnsemblMetazoa"/>
        </authorList>
    </citation>
    <scope>IDENTIFICATION</scope>
    <source>
        <strain evidence="3">p50T (Dazao)</strain>
    </source>
</reference>
<feature type="region of interest" description="Disordered" evidence="1">
    <location>
        <begin position="352"/>
        <end position="381"/>
    </location>
</feature>
<proteinExistence type="predicted"/>
<sequence>MFVVLWLLLVAAVSGEKFRFPDEQSSASLRIDTKVKFIDSRGDDVRSHRESKVQADEIPFREPEETEGFYNRPQGEGRYPVRVEEHAQSPYRVQSQAVLTVDVPKNYDSDGTLDSLQYCKCVDTPDCNPRPGSARACGSGKYLCCYKRKQSNKVNSYQSEYFNEVEDERPMLLPGQQNLARPFPPPPASEINGVLGPGPAHQVGLLGPFDTPQGFLVGPQNPTGNVGNPGVLVGPGGPTGSIGPNRDQNQAVLVGPDGPTGVIGPDGPRDVGFSESAQRGVLVGPGGPTGIIGPGRNYGRRPVLTGPGGPTGIIGPGRNGKRGVLVGPGGPTGYIGPGFGRQGSPGVLVGPGGPTGTIGPGRSILVGPGGPTGQIGPQYFN</sequence>
<protein>
    <recommendedName>
        <fullName evidence="5">Cuticle protein</fullName>
    </recommendedName>
</protein>
<dbReference type="GeneID" id="101739026"/>
<evidence type="ECO:0000313" key="4">
    <source>
        <dbReference type="Proteomes" id="UP000005204"/>
    </source>
</evidence>
<dbReference type="EnsemblMetazoa" id="XM_038019428.1">
    <property type="protein sequence ID" value="XP_037875356.1"/>
    <property type="gene ID" value="LOC101739026"/>
</dbReference>
<name>A0A8R2M5U3_BOMMO</name>
<dbReference type="RefSeq" id="XP_037875356.1">
    <property type="nucleotide sequence ID" value="XM_038019428.2"/>
</dbReference>
<evidence type="ECO:0008006" key="5">
    <source>
        <dbReference type="Google" id="ProtNLM"/>
    </source>
</evidence>
<evidence type="ECO:0000256" key="1">
    <source>
        <dbReference type="SAM" id="MobiDB-lite"/>
    </source>
</evidence>
<evidence type="ECO:0000256" key="2">
    <source>
        <dbReference type="SAM" id="SignalP"/>
    </source>
</evidence>
<dbReference type="KEGG" id="bmor:101739026"/>
<organism evidence="3 4">
    <name type="scientific">Bombyx mori</name>
    <name type="common">Silk moth</name>
    <dbReference type="NCBI Taxonomy" id="7091"/>
    <lineage>
        <taxon>Eukaryota</taxon>
        <taxon>Metazoa</taxon>
        <taxon>Ecdysozoa</taxon>
        <taxon>Arthropoda</taxon>
        <taxon>Hexapoda</taxon>
        <taxon>Insecta</taxon>
        <taxon>Pterygota</taxon>
        <taxon>Neoptera</taxon>
        <taxon>Endopterygota</taxon>
        <taxon>Lepidoptera</taxon>
        <taxon>Glossata</taxon>
        <taxon>Ditrysia</taxon>
        <taxon>Bombycoidea</taxon>
        <taxon>Bombycidae</taxon>
        <taxon>Bombycinae</taxon>
        <taxon>Bombyx</taxon>
    </lineage>
</organism>
<keyword evidence="4" id="KW-1185">Reference proteome</keyword>
<dbReference type="Proteomes" id="UP000005204">
    <property type="component" value="Unassembled WGS sequence"/>
</dbReference>
<feature type="signal peptide" evidence="2">
    <location>
        <begin position="1"/>
        <end position="15"/>
    </location>
</feature>